<feature type="domain" description="HTH araC/xylS-type" evidence="4">
    <location>
        <begin position="210"/>
        <end position="309"/>
    </location>
</feature>
<dbReference type="PRINTS" id="PR00032">
    <property type="entry name" value="HTHARAC"/>
</dbReference>
<dbReference type="PANTHER" id="PTHR46796:SF6">
    <property type="entry name" value="ARAC SUBFAMILY"/>
    <property type="match status" value="1"/>
</dbReference>
<evidence type="ECO:0000256" key="2">
    <source>
        <dbReference type="ARBA" id="ARBA00023125"/>
    </source>
</evidence>
<dbReference type="InterPro" id="IPR018062">
    <property type="entry name" value="HTH_AraC-typ_CS"/>
</dbReference>
<dbReference type="PANTHER" id="PTHR46796">
    <property type="entry name" value="HTH-TYPE TRANSCRIPTIONAL ACTIVATOR RHAS-RELATED"/>
    <property type="match status" value="1"/>
</dbReference>
<dbReference type="EMBL" id="JBFOCI010000001">
    <property type="protein sequence ID" value="MEW9804583.1"/>
    <property type="molecule type" value="Genomic_DNA"/>
</dbReference>
<dbReference type="SMART" id="SM00342">
    <property type="entry name" value="HTH_ARAC"/>
    <property type="match status" value="1"/>
</dbReference>
<keyword evidence="2" id="KW-0238">DNA-binding</keyword>
<keyword evidence="3" id="KW-0804">Transcription</keyword>
<evidence type="ECO:0000256" key="3">
    <source>
        <dbReference type="ARBA" id="ARBA00023163"/>
    </source>
</evidence>
<dbReference type="InterPro" id="IPR050204">
    <property type="entry name" value="AraC_XylS_family_regulators"/>
</dbReference>
<dbReference type="RefSeq" id="WP_367721631.1">
    <property type="nucleotide sequence ID" value="NZ_JBFOCI010000001.1"/>
</dbReference>
<dbReference type="PROSITE" id="PS00041">
    <property type="entry name" value="HTH_ARAC_FAMILY_1"/>
    <property type="match status" value="1"/>
</dbReference>
<accession>A0ABV3QUK4</accession>
<organism evidence="5 6">
    <name type="scientific">Mesorhizobium marinum</name>
    <dbReference type="NCBI Taxonomy" id="3228790"/>
    <lineage>
        <taxon>Bacteria</taxon>
        <taxon>Pseudomonadati</taxon>
        <taxon>Pseudomonadota</taxon>
        <taxon>Alphaproteobacteria</taxon>
        <taxon>Hyphomicrobiales</taxon>
        <taxon>Phyllobacteriaceae</taxon>
        <taxon>Mesorhizobium</taxon>
    </lineage>
</organism>
<dbReference type="Pfam" id="PF12833">
    <property type="entry name" value="HTH_18"/>
    <property type="match status" value="1"/>
</dbReference>
<keyword evidence="6" id="KW-1185">Reference proteome</keyword>
<sequence length="315" mass="34432">MLTLSNHDVPPPEQLSYLHDFVARSVAGLQFTPIEKTRFAFELVCRGLVGDTVVGSARYSATRIERTRELTADGRQNYMLTLHDADYEVSITGGRRVGVSKGDIMIVNESLRQSFNLPETRLTAVVLDRRQMAELAPAIGSRPFHHIPAAAPGAALIAGYARLLLDGIALDDAGARLAASQLHQLAALAIDGRDDPLPIDLPGVGGARLALIRTDVARHLDDHELDIASVARRHGVTPRYVQRLFERAGTTFGEFLRNARLDAAHAALAARNAATIATIAFDCGFGDLSHFNRTFRQRFGRTPRDVRAAALRRMN</sequence>
<comment type="caution">
    <text evidence="5">The sequence shown here is derived from an EMBL/GenBank/DDBJ whole genome shotgun (WGS) entry which is preliminary data.</text>
</comment>
<proteinExistence type="predicted"/>
<keyword evidence="1" id="KW-0805">Transcription regulation</keyword>
<evidence type="ECO:0000259" key="4">
    <source>
        <dbReference type="PROSITE" id="PS01124"/>
    </source>
</evidence>
<dbReference type="InterPro" id="IPR020449">
    <property type="entry name" value="Tscrpt_reg_AraC-type_HTH"/>
</dbReference>
<name>A0ABV3QUK4_9HYPH</name>
<evidence type="ECO:0000313" key="6">
    <source>
        <dbReference type="Proteomes" id="UP001556196"/>
    </source>
</evidence>
<dbReference type="Gene3D" id="1.10.10.60">
    <property type="entry name" value="Homeodomain-like"/>
    <property type="match status" value="1"/>
</dbReference>
<gene>
    <name evidence="5" type="ORF">ABUE31_01115</name>
</gene>
<dbReference type="SUPFAM" id="SSF46689">
    <property type="entry name" value="Homeodomain-like"/>
    <property type="match status" value="1"/>
</dbReference>
<protein>
    <submittedName>
        <fullName evidence="5">Helix-turn-helix transcriptional regulator</fullName>
    </submittedName>
</protein>
<dbReference type="PROSITE" id="PS01124">
    <property type="entry name" value="HTH_ARAC_FAMILY_2"/>
    <property type="match status" value="1"/>
</dbReference>
<dbReference type="InterPro" id="IPR009057">
    <property type="entry name" value="Homeodomain-like_sf"/>
</dbReference>
<evidence type="ECO:0000313" key="5">
    <source>
        <dbReference type="EMBL" id="MEW9804583.1"/>
    </source>
</evidence>
<dbReference type="InterPro" id="IPR018060">
    <property type="entry name" value="HTH_AraC"/>
</dbReference>
<evidence type="ECO:0000256" key="1">
    <source>
        <dbReference type="ARBA" id="ARBA00023015"/>
    </source>
</evidence>
<reference evidence="5 6" key="1">
    <citation type="submission" date="2024-06" db="EMBL/GenBank/DDBJ databases">
        <authorList>
            <person name="Tuo L."/>
        </authorList>
    </citation>
    <scope>NUCLEOTIDE SEQUENCE [LARGE SCALE GENOMIC DNA]</scope>
    <source>
        <strain evidence="5 6">ZMM04-5</strain>
    </source>
</reference>
<dbReference type="Proteomes" id="UP001556196">
    <property type="component" value="Unassembled WGS sequence"/>
</dbReference>